<gene>
    <name evidence="2" type="ORF">S06H3_58813</name>
</gene>
<keyword evidence="1" id="KW-0472">Membrane</keyword>
<proteinExistence type="predicted"/>
<feature type="transmembrane region" description="Helical" evidence="1">
    <location>
        <begin position="5"/>
        <end position="22"/>
    </location>
</feature>
<feature type="non-terminal residue" evidence="2">
    <location>
        <position position="36"/>
    </location>
</feature>
<dbReference type="AlphaFoldDB" id="X1QRA0"/>
<accession>X1QRA0</accession>
<dbReference type="EMBL" id="BARV01038119">
    <property type="protein sequence ID" value="GAI57331.1"/>
    <property type="molecule type" value="Genomic_DNA"/>
</dbReference>
<sequence>MSKIIITIVIIIIIAALGYWIYQSTSEELTEIEQAC</sequence>
<evidence type="ECO:0000313" key="2">
    <source>
        <dbReference type="EMBL" id="GAI57331.1"/>
    </source>
</evidence>
<organism evidence="2">
    <name type="scientific">marine sediment metagenome</name>
    <dbReference type="NCBI Taxonomy" id="412755"/>
    <lineage>
        <taxon>unclassified sequences</taxon>
        <taxon>metagenomes</taxon>
        <taxon>ecological metagenomes</taxon>
    </lineage>
</organism>
<keyword evidence="1" id="KW-1133">Transmembrane helix</keyword>
<reference evidence="2" key="1">
    <citation type="journal article" date="2014" name="Front. Microbiol.">
        <title>High frequency of phylogenetically diverse reductive dehalogenase-homologous genes in deep subseafloor sedimentary metagenomes.</title>
        <authorList>
            <person name="Kawai M."/>
            <person name="Futagami T."/>
            <person name="Toyoda A."/>
            <person name="Takaki Y."/>
            <person name="Nishi S."/>
            <person name="Hori S."/>
            <person name="Arai W."/>
            <person name="Tsubouchi T."/>
            <person name="Morono Y."/>
            <person name="Uchiyama I."/>
            <person name="Ito T."/>
            <person name="Fujiyama A."/>
            <person name="Inagaki F."/>
            <person name="Takami H."/>
        </authorList>
    </citation>
    <scope>NUCLEOTIDE SEQUENCE</scope>
    <source>
        <strain evidence="2">Expedition CK06-06</strain>
    </source>
</reference>
<comment type="caution">
    <text evidence="2">The sequence shown here is derived from an EMBL/GenBank/DDBJ whole genome shotgun (WGS) entry which is preliminary data.</text>
</comment>
<protein>
    <submittedName>
        <fullName evidence="2">Uncharacterized protein</fullName>
    </submittedName>
</protein>
<keyword evidence="1" id="KW-0812">Transmembrane</keyword>
<evidence type="ECO:0000256" key="1">
    <source>
        <dbReference type="SAM" id="Phobius"/>
    </source>
</evidence>
<name>X1QRA0_9ZZZZ</name>